<dbReference type="Pfam" id="PF01467">
    <property type="entry name" value="CTP_transf_like"/>
    <property type="match status" value="1"/>
</dbReference>
<accession>A0A3B1BU56</accession>
<evidence type="ECO:0000259" key="4">
    <source>
        <dbReference type="Pfam" id="PF01467"/>
    </source>
</evidence>
<feature type="domain" description="Cytidyltransferase-like" evidence="4">
    <location>
        <begin position="33"/>
        <end position="158"/>
    </location>
</feature>
<dbReference type="SUPFAM" id="SSF52374">
    <property type="entry name" value="Nucleotidylyl transferase"/>
    <property type="match status" value="1"/>
</dbReference>
<dbReference type="InterPro" id="IPR029056">
    <property type="entry name" value="Ribokinase-like"/>
</dbReference>
<dbReference type="GO" id="GO:0033786">
    <property type="term" value="F:heptose-1-phosphate adenylyltransferase activity"/>
    <property type="evidence" value="ECO:0007669"/>
    <property type="project" value="TreeGrafter"/>
</dbReference>
<dbReference type="GO" id="GO:0047348">
    <property type="term" value="F:glycerol-3-phosphate cytidylyltransferase activity"/>
    <property type="evidence" value="ECO:0007669"/>
    <property type="project" value="UniProtKB-EC"/>
</dbReference>
<feature type="domain" description="Carbohydrate kinase PfkB" evidence="3">
    <location>
        <begin position="197"/>
        <end position="491"/>
    </location>
</feature>
<dbReference type="EC" id="2.7.7.39" evidence="5"/>
<proteinExistence type="predicted"/>
<keyword evidence="2" id="KW-0119">Carbohydrate metabolism</keyword>
<sequence>MRIEQTEKVIFIDDLGAFAESARAQGKKIVHCHGVFDLLHIGHIKHLEAARMLGDLLLVTVTPDRYVNKGPHRPAFHEVMRAEALAALSSVDAVAVNSWPTAVEAIQIIRPDFYVKGQVPTEGKRDYTDAISLEEEAVVNVGGKLILTDEKTFSASEYINRFIDIFTPEAKRFLERFRKKYSAEEVIGYLQKCASLRIMTIGETIIDEYRFCDALGKSNKEPVLAVLSKQKEVYSGGIAAVANHVANFCDSVSMVSFLGEDWAYKEFLADAMNDNVKPLFFSKKGAPTIVKRRYVEEYLGTKLFEVYEMEHINGDIVMERQIISALEESLDDIDVVIVADYGHGLFSEPIIRHLCDKAKFLAVNTQTNAGNMGFNVITKYPHADYVSIAEPEVRLANHDFHTDLKVLVEKTAEKMGYPKMIVTRGKKGAVYYDRNKDFLETPAFSVKLVDRIGAGDAVLAITAPLIALGTPMDIVGFIGSVVGAEACAIMGNKSSVEPSNLYRHISSLMK</sequence>
<dbReference type="GO" id="GO:0033785">
    <property type="term" value="F:heptose 7-phosphate kinase activity"/>
    <property type="evidence" value="ECO:0007669"/>
    <property type="project" value="TreeGrafter"/>
</dbReference>
<dbReference type="Pfam" id="PF00294">
    <property type="entry name" value="PfkB"/>
    <property type="match status" value="1"/>
</dbReference>
<keyword evidence="5" id="KW-0548">Nucleotidyltransferase</keyword>
<dbReference type="GO" id="GO:0005829">
    <property type="term" value="C:cytosol"/>
    <property type="evidence" value="ECO:0007669"/>
    <property type="project" value="TreeGrafter"/>
</dbReference>
<keyword evidence="5" id="KW-0808">Transferase</keyword>
<keyword evidence="1" id="KW-0511">Multifunctional enzyme</keyword>
<dbReference type="AlphaFoldDB" id="A0A3B1BU56"/>
<evidence type="ECO:0000313" key="5">
    <source>
        <dbReference type="EMBL" id="VAX15733.1"/>
    </source>
</evidence>
<protein>
    <submittedName>
        <fullName evidence="5">Glycerol-3-phosphate cytidylyltransferase</fullName>
        <ecNumber evidence="5">2.7.7.39</ecNumber>
    </submittedName>
</protein>
<dbReference type="EMBL" id="UOGC01000020">
    <property type="protein sequence ID" value="VAX15733.1"/>
    <property type="molecule type" value="Genomic_DNA"/>
</dbReference>
<gene>
    <name evidence="5" type="ORF">MNBD_NITROSPINAE01-1438</name>
</gene>
<dbReference type="NCBIfam" id="TIGR00125">
    <property type="entry name" value="cyt_tran_rel"/>
    <property type="match status" value="1"/>
</dbReference>
<dbReference type="Gene3D" id="3.40.1190.20">
    <property type="match status" value="1"/>
</dbReference>
<evidence type="ECO:0000259" key="3">
    <source>
        <dbReference type="Pfam" id="PF00294"/>
    </source>
</evidence>
<dbReference type="InterPro" id="IPR011611">
    <property type="entry name" value="PfkB_dom"/>
</dbReference>
<evidence type="ECO:0000256" key="1">
    <source>
        <dbReference type="ARBA" id="ARBA00023268"/>
    </source>
</evidence>
<dbReference type="PANTHER" id="PTHR46969:SF1">
    <property type="entry name" value="BIFUNCTIONAL PROTEIN HLDE"/>
    <property type="match status" value="1"/>
</dbReference>
<organism evidence="5">
    <name type="scientific">hydrothermal vent metagenome</name>
    <dbReference type="NCBI Taxonomy" id="652676"/>
    <lineage>
        <taxon>unclassified sequences</taxon>
        <taxon>metagenomes</taxon>
        <taxon>ecological metagenomes</taxon>
    </lineage>
</organism>
<evidence type="ECO:0000256" key="2">
    <source>
        <dbReference type="ARBA" id="ARBA00023277"/>
    </source>
</evidence>
<dbReference type="PANTHER" id="PTHR46969">
    <property type="entry name" value="BIFUNCTIONAL PROTEIN HLDE"/>
    <property type="match status" value="1"/>
</dbReference>
<dbReference type="InterPro" id="IPR004821">
    <property type="entry name" value="Cyt_trans-like"/>
</dbReference>
<dbReference type="SUPFAM" id="SSF53613">
    <property type="entry name" value="Ribokinase-like"/>
    <property type="match status" value="1"/>
</dbReference>
<name>A0A3B1BU56_9ZZZZ</name>
<reference evidence="5" key="1">
    <citation type="submission" date="2018-06" db="EMBL/GenBank/DDBJ databases">
        <authorList>
            <person name="Zhirakovskaya E."/>
        </authorList>
    </citation>
    <scope>NUCLEOTIDE SEQUENCE</scope>
</reference>
<dbReference type="InterPro" id="IPR014729">
    <property type="entry name" value="Rossmann-like_a/b/a_fold"/>
</dbReference>
<dbReference type="Gene3D" id="3.40.50.620">
    <property type="entry name" value="HUPs"/>
    <property type="match status" value="1"/>
</dbReference>